<dbReference type="SMART" id="SM00091">
    <property type="entry name" value="PAS"/>
    <property type="match status" value="1"/>
</dbReference>
<dbReference type="CDD" id="cd00130">
    <property type="entry name" value="PAS"/>
    <property type="match status" value="1"/>
</dbReference>
<dbReference type="SUPFAM" id="SSF55073">
    <property type="entry name" value="Nucleotide cyclase"/>
    <property type="match status" value="1"/>
</dbReference>
<dbReference type="Pfam" id="PF00990">
    <property type="entry name" value="GGDEF"/>
    <property type="match status" value="1"/>
</dbReference>
<dbReference type="InterPro" id="IPR035919">
    <property type="entry name" value="EAL_sf"/>
</dbReference>
<dbReference type="NCBIfam" id="TIGR00229">
    <property type="entry name" value="sensory_box"/>
    <property type="match status" value="1"/>
</dbReference>
<dbReference type="Pfam" id="PF00989">
    <property type="entry name" value="PAS"/>
    <property type="match status" value="1"/>
</dbReference>
<dbReference type="SUPFAM" id="SSF55781">
    <property type="entry name" value="GAF domain-like"/>
    <property type="match status" value="1"/>
</dbReference>
<dbReference type="InterPro" id="IPR003018">
    <property type="entry name" value="GAF"/>
</dbReference>
<dbReference type="CDD" id="cd00156">
    <property type="entry name" value="REC"/>
    <property type="match status" value="1"/>
</dbReference>
<evidence type="ECO:0000313" key="9">
    <source>
        <dbReference type="EMBL" id="BCT93955.1"/>
    </source>
</evidence>
<dbReference type="Gene3D" id="3.40.50.2300">
    <property type="match status" value="1"/>
</dbReference>
<dbReference type="CDD" id="cd01949">
    <property type="entry name" value="GGDEF"/>
    <property type="match status" value="1"/>
</dbReference>
<evidence type="ECO:0000259" key="5">
    <source>
        <dbReference type="PROSITE" id="PS50112"/>
    </source>
</evidence>
<feature type="modified residue" description="4-aspartylphosphate" evidence="3">
    <location>
        <position position="60"/>
    </location>
</feature>
<dbReference type="PROSITE" id="PS50883">
    <property type="entry name" value="EAL"/>
    <property type="match status" value="1"/>
</dbReference>
<accession>A0ABN6FX79</accession>
<dbReference type="PROSITE" id="PS50887">
    <property type="entry name" value="GGDEF"/>
    <property type="match status" value="1"/>
</dbReference>
<dbReference type="Pfam" id="PF13185">
    <property type="entry name" value="GAF_2"/>
    <property type="match status" value="1"/>
</dbReference>
<dbReference type="InterPro" id="IPR029787">
    <property type="entry name" value="Nucleotide_cyclase"/>
</dbReference>
<dbReference type="PROSITE" id="PS50110">
    <property type="entry name" value="RESPONSE_REGULATORY"/>
    <property type="match status" value="1"/>
</dbReference>
<dbReference type="InterPro" id="IPR043128">
    <property type="entry name" value="Rev_trsase/Diguanyl_cyclase"/>
</dbReference>
<dbReference type="InterPro" id="IPR000160">
    <property type="entry name" value="GGDEF_dom"/>
</dbReference>
<evidence type="ECO:0000259" key="8">
    <source>
        <dbReference type="PROSITE" id="PS50887"/>
    </source>
</evidence>
<dbReference type="SMART" id="SM00267">
    <property type="entry name" value="GGDEF"/>
    <property type="match status" value="1"/>
</dbReference>
<dbReference type="InterPro" id="IPR011006">
    <property type="entry name" value="CheY-like_superfamily"/>
</dbReference>
<dbReference type="InterPro" id="IPR035965">
    <property type="entry name" value="PAS-like_dom_sf"/>
</dbReference>
<dbReference type="EMBL" id="AP024545">
    <property type="protein sequence ID" value="BCT93955.1"/>
    <property type="molecule type" value="Genomic_DNA"/>
</dbReference>
<dbReference type="Gene3D" id="3.30.70.270">
    <property type="match status" value="1"/>
</dbReference>
<name>A0ABN6FX79_9GAMM</name>
<dbReference type="InterPro" id="IPR013767">
    <property type="entry name" value="PAS_fold"/>
</dbReference>
<dbReference type="InterPro" id="IPR001789">
    <property type="entry name" value="Sig_transdc_resp-reg_receiver"/>
</dbReference>
<evidence type="ECO:0000259" key="7">
    <source>
        <dbReference type="PROSITE" id="PS50883"/>
    </source>
</evidence>
<dbReference type="SMART" id="SM00086">
    <property type="entry name" value="PAC"/>
    <property type="match status" value="1"/>
</dbReference>
<dbReference type="PANTHER" id="PTHR44757:SF2">
    <property type="entry name" value="BIOFILM ARCHITECTURE MAINTENANCE PROTEIN MBAA"/>
    <property type="match status" value="1"/>
</dbReference>
<dbReference type="InterPro" id="IPR000014">
    <property type="entry name" value="PAS"/>
</dbReference>
<dbReference type="CDD" id="cd01948">
    <property type="entry name" value="EAL"/>
    <property type="match status" value="1"/>
</dbReference>
<dbReference type="NCBIfam" id="TIGR00254">
    <property type="entry name" value="GGDEF"/>
    <property type="match status" value="1"/>
</dbReference>
<gene>
    <name evidence="9" type="ORF">LYSCAS_29790</name>
</gene>
<organism evidence="9 10">
    <name type="scientific">Noviluteimonas caseinilytica</name>
    <dbReference type="NCBI Taxonomy" id="2675101"/>
    <lineage>
        <taxon>Bacteria</taxon>
        <taxon>Pseudomonadati</taxon>
        <taxon>Pseudomonadota</taxon>
        <taxon>Gammaproteobacteria</taxon>
        <taxon>Lysobacterales</taxon>
        <taxon>Lysobacteraceae</taxon>
        <taxon>Noviluteimonas</taxon>
    </lineage>
</organism>
<keyword evidence="1" id="KW-0808">Transferase</keyword>
<protein>
    <recommendedName>
        <fullName evidence="11">EAL domain-containing protein</fullName>
    </recommendedName>
</protein>
<dbReference type="Proteomes" id="UP000681317">
    <property type="component" value="Chromosome"/>
</dbReference>
<keyword evidence="10" id="KW-1185">Reference proteome</keyword>
<dbReference type="InterPro" id="IPR052155">
    <property type="entry name" value="Biofilm_reg_signaling"/>
</dbReference>
<dbReference type="SUPFAM" id="SSF55785">
    <property type="entry name" value="PYP-like sensor domain (PAS domain)"/>
    <property type="match status" value="1"/>
</dbReference>
<dbReference type="Pfam" id="PF00563">
    <property type="entry name" value="EAL"/>
    <property type="match status" value="1"/>
</dbReference>
<feature type="domain" description="Response regulatory" evidence="4">
    <location>
        <begin position="9"/>
        <end position="125"/>
    </location>
</feature>
<evidence type="ECO:0000313" key="10">
    <source>
        <dbReference type="Proteomes" id="UP000681317"/>
    </source>
</evidence>
<keyword evidence="3" id="KW-0597">Phosphoprotein</keyword>
<dbReference type="SUPFAM" id="SSF52172">
    <property type="entry name" value="CheY-like"/>
    <property type="match status" value="1"/>
</dbReference>
<dbReference type="InterPro" id="IPR001610">
    <property type="entry name" value="PAC"/>
</dbReference>
<evidence type="ECO:0008006" key="11">
    <source>
        <dbReference type="Google" id="ProtNLM"/>
    </source>
</evidence>
<evidence type="ECO:0000256" key="2">
    <source>
        <dbReference type="ARBA" id="ARBA00022777"/>
    </source>
</evidence>
<dbReference type="PANTHER" id="PTHR44757">
    <property type="entry name" value="DIGUANYLATE CYCLASE DGCP"/>
    <property type="match status" value="1"/>
</dbReference>
<dbReference type="Gene3D" id="3.30.450.40">
    <property type="match status" value="1"/>
</dbReference>
<dbReference type="InterPro" id="IPR000700">
    <property type="entry name" value="PAS-assoc_C"/>
</dbReference>
<evidence type="ECO:0000256" key="3">
    <source>
        <dbReference type="PROSITE-ProRule" id="PRU00169"/>
    </source>
</evidence>
<sequence length="865" mass="95435">MDYRTTPLYVLMVEDSPADAELILRAMRELGAPVEHQRVSSEASLRAALHARLPDIILSDFAMPGFGGQDALRIAQELAPDIPFLFVSGTIGEELAIEALQRGADDYVLKDNLRRLPSAMERALRAARQRSDREGMAVALQESEERFRSIVESSLDWIWEIDANGRIVYTNDAVRDMLGYAPQDLIGRSMLDLLARDTRAAVEALIPHYRTGANRWRRRTLKFCHKDGGVRTIISNARSIHDAQGHVTGFRGAHHDDTERRAQDARIRQLVRIHTVLSAFGTQVLRASHRQEVLDCACAITVGQGGFQAAVVGKLVAKDVVSFVAKCGDPAVLAPIVRGDLVAIDASSRYHAFPGAVAMRERRMVVVPDFQADEVNPALRAMMGPTGARSEIALPLGTDPWGFLVLISETVHRNDAEEIELLQRLAGDIAHACDFLEQSERLEFLAYHNPVTGLPNRAEFRARLLPAMLRAHAHVAVAVLDVEGFGRVNDSRGRQYGDQLLRQVGEALAGVAPNAVVAHPESDDFVVAWPVDTQDPDVVAAQLDLFLQAFGQQPFVVDDETVFVGLWSGLALAPAHGDDGEHLERNALAALADGKKRRQRVLAFTDAMRGRATRRLTLERDLRHAIEAGEFVLHYQPKFHAGTQRLLGAEALLRWQHGDTLVPPSEFIPVLEETGLIVPVGRWVAHHALETALRWRALHHPSIRIAVNLSARELRSADFVEAYTAILGPHAGDQPIDIEVTESLLMDDVDHSTHLLDSLRELGCRVAIDDFGTGYSSLNYLARLPADEIKIDQSFIALLAHSPETMGLVTNIITLAHSLSLQVVAEGVEEEEQAKLLRLLRCDAVQGFLFGKPMSAKDFGARFFN</sequence>
<dbReference type="SUPFAM" id="SSF141868">
    <property type="entry name" value="EAL domain-like"/>
    <property type="match status" value="1"/>
</dbReference>
<dbReference type="Gene3D" id="3.30.450.20">
    <property type="entry name" value="PAS domain"/>
    <property type="match status" value="1"/>
</dbReference>
<dbReference type="InterPro" id="IPR001633">
    <property type="entry name" value="EAL_dom"/>
</dbReference>
<dbReference type="SMART" id="SM00448">
    <property type="entry name" value="REC"/>
    <property type="match status" value="1"/>
</dbReference>
<feature type="domain" description="GGDEF" evidence="8">
    <location>
        <begin position="473"/>
        <end position="607"/>
    </location>
</feature>
<feature type="domain" description="PAS" evidence="5">
    <location>
        <begin position="143"/>
        <end position="213"/>
    </location>
</feature>
<feature type="domain" description="EAL" evidence="7">
    <location>
        <begin position="615"/>
        <end position="865"/>
    </location>
</feature>
<evidence type="ECO:0000259" key="4">
    <source>
        <dbReference type="PROSITE" id="PS50110"/>
    </source>
</evidence>
<dbReference type="Gene3D" id="3.20.20.450">
    <property type="entry name" value="EAL domain"/>
    <property type="match status" value="1"/>
</dbReference>
<evidence type="ECO:0000256" key="1">
    <source>
        <dbReference type="ARBA" id="ARBA00022679"/>
    </source>
</evidence>
<dbReference type="InterPro" id="IPR029016">
    <property type="entry name" value="GAF-like_dom_sf"/>
</dbReference>
<dbReference type="RefSeq" id="WP_213434859.1">
    <property type="nucleotide sequence ID" value="NZ_AP024545.1"/>
</dbReference>
<keyword evidence="2" id="KW-0418">Kinase</keyword>
<dbReference type="PROSITE" id="PS50113">
    <property type="entry name" value="PAC"/>
    <property type="match status" value="1"/>
</dbReference>
<reference evidence="9 10" key="1">
    <citation type="submission" date="2021-03" db="EMBL/GenBank/DDBJ databases">
        <title>Complete Genome Sequences of Two Lysobacter Strains Isolated from Sea Water (Lysobacter caseinilyticus) and Soil (Lysobacter helvus) in South Korea.</title>
        <authorList>
            <person name="Watanabe Y."/>
            <person name="Arakawa K."/>
        </authorList>
    </citation>
    <scope>NUCLEOTIDE SEQUENCE [LARGE SCALE GENOMIC DNA]</scope>
    <source>
        <strain evidence="9 10">KVB24</strain>
    </source>
</reference>
<dbReference type="SMART" id="SM00052">
    <property type="entry name" value="EAL"/>
    <property type="match status" value="1"/>
</dbReference>
<feature type="domain" description="PAC" evidence="6">
    <location>
        <begin position="217"/>
        <end position="269"/>
    </location>
</feature>
<evidence type="ECO:0000259" key="6">
    <source>
        <dbReference type="PROSITE" id="PS50113"/>
    </source>
</evidence>
<dbReference type="Pfam" id="PF00072">
    <property type="entry name" value="Response_reg"/>
    <property type="match status" value="1"/>
</dbReference>
<proteinExistence type="predicted"/>
<dbReference type="PROSITE" id="PS50112">
    <property type="entry name" value="PAS"/>
    <property type="match status" value="1"/>
</dbReference>